<evidence type="ECO:0000313" key="12">
    <source>
        <dbReference type="EMBL" id="MFC4665210.1"/>
    </source>
</evidence>
<keyword evidence="13" id="KW-1185">Reference proteome</keyword>
<feature type="domain" description="RecF/RecN/SMC N-terminal" evidence="11">
    <location>
        <begin position="5"/>
        <end position="501"/>
    </location>
</feature>
<feature type="coiled-coil region" evidence="10">
    <location>
        <begin position="156"/>
        <end position="200"/>
    </location>
</feature>
<dbReference type="InterPro" id="IPR004604">
    <property type="entry name" value="DNA_recomb/repair_RecN"/>
</dbReference>
<accession>A0ABV9K537</accession>
<dbReference type="RefSeq" id="WP_380077140.1">
    <property type="nucleotide sequence ID" value="NZ_JBHSGO010000015.1"/>
</dbReference>
<gene>
    <name evidence="12" type="primary">recN</name>
    <name evidence="12" type="ORF">ACFO3G_01005</name>
</gene>
<dbReference type="NCBIfam" id="TIGR00634">
    <property type="entry name" value="recN"/>
    <property type="match status" value="1"/>
</dbReference>
<dbReference type="SUPFAM" id="SSF52540">
    <property type="entry name" value="P-loop containing nucleoside triphosphate hydrolases"/>
    <property type="match status" value="2"/>
</dbReference>
<keyword evidence="6" id="KW-0067">ATP-binding</keyword>
<sequence>MLSSLHISQYVLIDNLEINFSDGFTVISGETGAGKSILLGALSLVLGKRADTSEIAIGKDKCVVEATFSNLDSVLEAMFEEEDLDFSRDECILRREISAKGKSRAFVNDTPVSLTVLKKIGEKLVDIHSQHKNLLLGDAHFQLSTLDILSANTSLLKEYQERYLQYRKALEAYEKALKVAQEGEQEADYLQFQYDELEQAEIKEGEEVDLESELKMLSHAVEIAQGLSESNDLLLQNDENIVTSLVHTIDVLRRLEPFMEDLKPYCERLESAQIEIKDVAESISSLSEQLEVDPERLLYVEERLNTINKLLMKHKVTTTSELFEIKEQLGQRLDAINNKDQHIAKLKSIVEDKLFETNAYAKKLTAQRQKAGALLSKTLESELPLLGIPKVVFKVAISDVEPNMYGRDKVTFLFSANMQQPPEAVADIASGGEIARLMLCIKSLVADKKNLPTIIFDEIDTGISGDIAGRMAKMLQRMARTMQVVAITHLPQIAAAGKDQLFVYKLLGEDKTRTTMKKLSQKERIEEIARMQSGSELTDISLAAAEELLKNSVEL</sequence>
<evidence type="ECO:0000256" key="1">
    <source>
        <dbReference type="ARBA" id="ARBA00003618"/>
    </source>
</evidence>
<proteinExistence type="inferred from homology"/>
<dbReference type="InterPro" id="IPR003395">
    <property type="entry name" value="RecF/RecN/SMC_N"/>
</dbReference>
<reference evidence="13" key="1">
    <citation type="journal article" date="2019" name="Int. J. Syst. Evol. Microbiol.">
        <title>The Global Catalogue of Microorganisms (GCM) 10K type strain sequencing project: providing services to taxonomists for standard genome sequencing and annotation.</title>
        <authorList>
            <consortium name="The Broad Institute Genomics Platform"/>
            <consortium name="The Broad Institute Genome Sequencing Center for Infectious Disease"/>
            <person name="Wu L."/>
            <person name="Ma J."/>
        </authorList>
    </citation>
    <scope>NUCLEOTIDE SEQUENCE [LARGE SCALE GENOMIC DNA]</scope>
    <source>
        <strain evidence="13">CGMCC 4.7357</strain>
    </source>
</reference>
<evidence type="ECO:0000256" key="7">
    <source>
        <dbReference type="ARBA" id="ARBA00023204"/>
    </source>
</evidence>
<dbReference type="PANTHER" id="PTHR11059:SF0">
    <property type="entry name" value="DNA REPAIR PROTEIN RECN"/>
    <property type="match status" value="1"/>
</dbReference>
<dbReference type="CDD" id="cd03241">
    <property type="entry name" value="ABC_RecN"/>
    <property type="match status" value="2"/>
</dbReference>
<evidence type="ECO:0000256" key="4">
    <source>
        <dbReference type="ARBA" id="ARBA00022741"/>
    </source>
</evidence>
<evidence type="ECO:0000313" key="13">
    <source>
        <dbReference type="Proteomes" id="UP001596020"/>
    </source>
</evidence>
<keyword evidence="7 9" id="KW-0234">DNA repair</keyword>
<keyword evidence="4" id="KW-0547">Nucleotide-binding</keyword>
<evidence type="ECO:0000256" key="8">
    <source>
        <dbReference type="ARBA" id="ARBA00033408"/>
    </source>
</evidence>
<dbReference type="Gene3D" id="3.40.50.300">
    <property type="entry name" value="P-loop containing nucleotide triphosphate hydrolases"/>
    <property type="match status" value="2"/>
</dbReference>
<dbReference type="EMBL" id="JBHSGO010000015">
    <property type="protein sequence ID" value="MFC4665210.1"/>
    <property type="molecule type" value="Genomic_DNA"/>
</dbReference>
<organism evidence="12 13">
    <name type="scientific">Falsiporphyromonas endometrii</name>
    <dbReference type="NCBI Taxonomy" id="1387297"/>
    <lineage>
        <taxon>Bacteria</taxon>
        <taxon>Pseudomonadati</taxon>
        <taxon>Bacteroidota</taxon>
        <taxon>Bacteroidia</taxon>
        <taxon>Bacteroidales</taxon>
        <taxon>Porphyromonadaceae</taxon>
        <taxon>Falsiporphyromonas</taxon>
    </lineage>
</organism>
<keyword evidence="5 9" id="KW-0227">DNA damage</keyword>
<protein>
    <recommendedName>
        <fullName evidence="3 9">DNA repair protein RecN</fullName>
    </recommendedName>
    <alternativeName>
        <fullName evidence="8 9">Recombination protein N</fullName>
    </alternativeName>
</protein>
<dbReference type="Proteomes" id="UP001596020">
    <property type="component" value="Unassembled WGS sequence"/>
</dbReference>
<comment type="caution">
    <text evidence="12">The sequence shown here is derived from an EMBL/GenBank/DDBJ whole genome shotgun (WGS) entry which is preliminary data.</text>
</comment>
<dbReference type="PANTHER" id="PTHR11059">
    <property type="entry name" value="DNA REPAIR PROTEIN RECN"/>
    <property type="match status" value="1"/>
</dbReference>
<comment type="similarity">
    <text evidence="2 9">Belongs to the RecN family.</text>
</comment>
<dbReference type="PIRSF" id="PIRSF003128">
    <property type="entry name" value="RecN"/>
    <property type="match status" value="1"/>
</dbReference>
<keyword evidence="10" id="KW-0175">Coiled coil</keyword>
<evidence type="ECO:0000259" key="11">
    <source>
        <dbReference type="Pfam" id="PF02463"/>
    </source>
</evidence>
<evidence type="ECO:0000256" key="5">
    <source>
        <dbReference type="ARBA" id="ARBA00022763"/>
    </source>
</evidence>
<evidence type="ECO:0000256" key="3">
    <source>
        <dbReference type="ARBA" id="ARBA00021315"/>
    </source>
</evidence>
<comment type="function">
    <text evidence="1 9">May be involved in recombinational repair of damaged DNA.</text>
</comment>
<name>A0ABV9K537_9PORP</name>
<evidence type="ECO:0000256" key="10">
    <source>
        <dbReference type="SAM" id="Coils"/>
    </source>
</evidence>
<dbReference type="Pfam" id="PF02463">
    <property type="entry name" value="SMC_N"/>
    <property type="match status" value="1"/>
</dbReference>
<evidence type="ECO:0000256" key="6">
    <source>
        <dbReference type="ARBA" id="ARBA00022840"/>
    </source>
</evidence>
<dbReference type="InterPro" id="IPR027417">
    <property type="entry name" value="P-loop_NTPase"/>
</dbReference>
<evidence type="ECO:0000256" key="2">
    <source>
        <dbReference type="ARBA" id="ARBA00009441"/>
    </source>
</evidence>
<evidence type="ECO:0000256" key="9">
    <source>
        <dbReference type="PIRNR" id="PIRNR003128"/>
    </source>
</evidence>